<name>F3FFI4_PSESX</name>
<protein>
    <submittedName>
        <fullName evidence="1">Uncharacterized protein</fullName>
    </submittedName>
</protein>
<dbReference type="HOGENOM" id="CLU_773393_0_0_6"/>
<organism evidence="1 2">
    <name type="scientific">Pseudomonas syringae pv. japonica str. M301072</name>
    <dbReference type="NCBI Taxonomy" id="629262"/>
    <lineage>
        <taxon>Bacteria</taxon>
        <taxon>Pseudomonadati</taxon>
        <taxon>Pseudomonadota</taxon>
        <taxon>Gammaproteobacteria</taxon>
        <taxon>Pseudomonadales</taxon>
        <taxon>Pseudomonadaceae</taxon>
        <taxon>Pseudomonas</taxon>
        <taxon>Pseudomonas syringae</taxon>
    </lineage>
</organism>
<comment type="caution">
    <text evidence="1">The sequence shown here is derived from an EMBL/GenBank/DDBJ whole genome shotgun (WGS) entry which is preliminary data.</text>
</comment>
<dbReference type="PATRIC" id="fig|629262.5.peg.1397"/>
<gene>
    <name evidence="1" type="ORF">PSYJA_08313</name>
</gene>
<accession>F3FFI4</accession>
<evidence type="ECO:0000313" key="1">
    <source>
        <dbReference type="EMBL" id="EGH28970.1"/>
    </source>
</evidence>
<evidence type="ECO:0000313" key="2">
    <source>
        <dbReference type="Proteomes" id="UP000004471"/>
    </source>
</evidence>
<proteinExistence type="predicted"/>
<dbReference type="Proteomes" id="UP000004471">
    <property type="component" value="Unassembled WGS sequence"/>
</dbReference>
<sequence>MTPKLLAYYLSCERVLNLIDNQGLPFHVQQSLLGLPVSMSSAILSNDVGAYVLKAISRGEIKTLQELQMDGGVRQGQSFIYNGKLRGKGFGFNNKTPALEMSTILPFPLENVKFSLEFSRSGLVNDTAYTRLSGPSNIFVFAYVVDVSEGSIRAIPIVIGDLVDSDAPFASSLSFGISLRPEEVEQFSAVDRRWTPSKSEFELMRTIPEKCVKDLICYLLDQQPQSDWGGEESDIFTSGMLVDGKRMTGAFLLKGPAKFHPMTPRNLGKNGDQIYRLFNVPTDIYVIQHCHSIEPSVRGTAEAFALRRMLTAPCRVMFIDGWDTARLLKAHGLWPKLSLG</sequence>
<dbReference type="EMBL" id="AEAH01000364">
    <property type="protein sequence ID" value="EGH28970.1"/>
    <property type="molecule type" value="Genomic_DNA"/>
</dbReference>
<dbReference type="AlphaFoldDB" id="F3FFI4"/>
<reference evidence="1 2" key="1">
    <citation type="journal article" date="2011" name="PLoS Pathog.">
        <title>Dynamic evolution of pathogenicity revealed by sequencing and comparative genomics of 19 Pseudomonas syringae isolates.</title>
        <authorList>
            <person name="Baltrus D.A."/>
            <person name="Nishimura M.T."/>
            <person name="Romanchuk A."/>
            <person name="Chang J.H."/>
            <person name="Mukhtar M.S."/>
            <person name="Cherkis K."/>
            <person name="Roach J."/>
            <person name="Grant S.R."/>
            <person name="Jones C.D."/>
            <person name="Dangl J.L."/>
        </authorList>
    </citation>
    <scope>NUCLEOTIDE SEQUENCE [LARGE SCALE GENOMIC DNA]</scope>
    <source>
        <strain evidence="2">M301072PT</strain>
    </source>
</reference>